<dbReference type="OrthoDB" id="293768at2157"/>
<dbReference type="InterPro" id="IPR058677">
    <property type="entry name" value="ORF4_N"/>
</dbReference>
<evidence type="ECO:0000313" key="4">
    <source>
        <dbReference type="Proteomes" id="UP000199170"/>
    </source>
</evidence>
<dbReference type="Pfam" id="PF26255">
    <property type="entry name" value="Viral_env_HRPV"/>
    <property type="match status" value="1"/>
</dbReference>
<dbReference type="AlphaFoldDB" id="A0A1H3KGT9"/>
<reference evidence="4" key="1">
    <citation type="submission" date="2016-10" db="EMBL/GenBank/DDBJ databases">
        <authorList>
            <person name="Varghese N."/>
            <person name="Submissions S."/>
        </authorList>
    </citation>
    <scope>NUCLEOTIDE SEQUENCE [LARGE SCALE GENOMIC DNA]</scope>
    <source>
        <strain evidence="4">CGMCC 1.10118</strain>
    </source>
</reference>
<gene>
    <name evidence="3" type="ORF">SAMN04487946_11949</name>
</gene>
<name>A0A1H3KGT9_9EURY</name>
<proteinExistence type="predicted"/>
<accession>A0A1H3KGT9</accession>
<evidence type="ECO:0000259" key="2">
    <source>
        <dbReference type="Pfam" id="PF26255"/>
    </source>
</evidence>
<evidence type="ECO:0000313" key="3">
    <source>
        <dbReference type="EMBL" id="SDY51343.1"/>
    </source>
</evidence>
<keyword evidence="1" id="KW-0175">Coiled coil</keyword>
<feature type="coiled-coil region" evidence="1">
    <location>
        <begin position="443"/>
        <end position="470"/>
    </location>
</feature>
<evidence type="ECO:0000256" key="1">
    <source>
        <dbReference type="SAM" id="Coils"/>
    </source>
</evidence>
<feature type="domain" description="Envelope protein N-terminal" evidence="2">
    <location>
        <begin position="59"/>
        <end position="351"/>
    </location>
</feature>
<dbReference type="STRING" id="660517.SAMN04487946_11949"/>
<organism evidence="3 4">
    <name type="scientific">Halobellus clavatus</name>
    <dbReference type="NCBI Taxonomy" id="660517"/>
    <lineage>
        <taxon>Archaea</taxon>
        <taxon>Methanobacteriati</taxon>
        <taxon>Methanobacteriota</taxon>
        <taxon>Stenosarchaea group</taxon>
        <taxon>Halobacteria</taxon>
        <taxon>Halobacteriales</taxon>
        <taxon>Haloferacaceae</taxon>
        <taxon>Halobellus</taxon>
    </lineage>
</organism>
<protein>
    <recommendedName>
        <fullName evidence="2">Envelope protein N-terminal domain-containing protein</fullName>
    </recommendedName>
</protein>
<dbReference type="RefSeq" id="WP_089769657.1">
    <property type="nucleotide sequence ID" value="NZ_FNPB01000019.1"/>
</dbReference>
<keyword evidence="4" id="KW-1185">Reference proteome</keyword>
<sequence length="503" mass="54140">MRRRVFAIFAALLIVSAGAAGPASAQSITDLQCDGLAGFIKNAVAMGLTGTPNSECVNNNDAIDELKNLDGNQTKVDIYDAGVSTEASEETFLKPFQNSLQDSGSVAWMKTQVAVAEAYENGSSQNSANVSAREAISGFYTVKQINLIERWNASIQEYQGLNQTAAQEDGIGDDYVSINLTKNDFGGQDNAYLVLEGFEPRSVQLANGTQRDVMTMKFTYQERDSDGSTDYDKTVYINPTTSHTGISPTPTPPASFDVNGFHVAPPNDNYDGQVYFEIAPYVSLWDQTETLNSNLQDEAALFVDSTYQDFESGQINASDVISANTAMFEYGTEYSDSDSLYNAVGALSMMGFDTPNMSSSGTMDVSYNGNTHTGIVLARNAPNGSWQNGTTYNTSNITGPVFLATVDGEKIDFDQNATFTIESMRAKDGSNVETIETTEYVYKTANTSELLEMQQQLTDLRQEVEEREAAIGGGGGFLGGSSDTMIAIVALAGAALLLGRSNQ</sequence>
<dbReference type="Proteomes" id="UP000199170">
    <property type="component" value="Unassembled WGS sequence"/>
</dbReference>
<dbReference type="EMBL" id="FNPB01000019">
    <property type="protein sequence ID" value="SDY51343.1"/>
    <property type="molecule type" value="Genomic_DNA"/>
</dbReference>